<feature type="compositionally biased region" description="Polar residues" evidence="1">
    <location>
        <begin position="151"/>
        <end position="163"/>
    </location>
</feature>
<evidence type="ECO:0000256" key="1">
    <source>
        <dbReference type="SAM" id="MobiDB-lite"/>
    </source>
</evidence>
<reference evidence="2" key="1">
    <citation type="journal article" date="2017" name="Gigascience">
        <title>The genome draft of coconut (Cocos nucifera).</title>
        <authorList>
            <person name="Xiao Y."/>
            <person name="Xu P."/>
            <person name="Fan H."/>
            <person name="Baudouin L."/>
            <person name="Xia W."/>
            <person name="Bocs S."/>
            <person name="Xu J."/>
            <person name="Li Q."/>
            <person name="Guo A."/>
            <person name="Zhou L."/>
            <person name="Li J."/>
            <person name="Wu Y."/>
            <person name="Ma Z."/>
            <person name="Armero A."/>
            <person name="Issali A.E."/>
            <person name="Liu N."/>
            <person name="Peng M."/>
            <person name="Yang Y."/>
        </authorList>
    </citation>
    <scope>NUCLEOTIDE SEQUENCE</scope>
    <source>
        <tissue evidence="2">Spear leaf of Hainan Tall coconut</tissue>
    </source>
</reference>
<feature type="compositionally biased region" description="Basic and acidic residues" evidence="1">
    <location>
        <begin position="132"/>
        <end position="150"/>
    </location>
</feature>
<proteinExistence type="predicted"/>
<comment type="caution">
    <text evidence="2">The sequence shown here is derived from an EMBL/GenBank/DDBJ whole genome shotgun (WGS) entry which is preliminary data.</text>
</comment>
<dbReference type="PANTHER" id="PTHR34837:SF1">
    <property type="entry name" value="LOW PROTEIN: ZINC FINGER CCCH DOMAIN PROTEIN"/>
    <property type="match status" value="1"/>
</dbReference>
<dbReference type="AlphaFoldDB" id="A0A8K0I3J5"/>
<reference evidence="2" key="2">
    <citation type="submission" date="2019-07" db="EMBL/GenBank/DDBJ databases">
        <authorList>
            <person name="Yang Y."/>
            <person name="Bocs S."/>
            <person name="Baudouin L."/>
        </authorList>
    </citation>
    <scope>NUCLEOTIDE SEQUENCE</scope>
    <source>
        <tissue evidence="2">Spear leaf of Hainan Tall coconut</tissue>
    </source>
</reference>
<dbReference type="PANTHER" id="PTHR34837">
    <property type="entry name" value="OS05G0595500 PROTEIN"/>
    <property type="match status" value="1"/>
</dbReference>
<evidence type="ECO:0000313" key="2">
    <source>
        <dbReference type="EMBL" id="KAG1335192.1"/>
    </source>
</evidence>
<name>A0A8K0I3J5_COCNU</name>
<dbReference type="EMBL" id="CM017874">
    <property type="protein sequence ID" value="KAG1335192.1"/>
    <property type="molecule type" value="Genomic_DNA"/>
</dbReference>
<sequence length="350" mass="39655">MDGGDGDDRRLSSRDDCPKNESYRNERHRGERHKDGRYRDKYRDNLDRDQRHRDDRHREERSTRDHASNRSDSKRHRDENWISESRYKKSKLQDSDHGGSYGEDHSTKYKDPRGRRRSFDENDVYGDFRPQIAKESDGDIDRACPDKIDSNRINNRPKSSPSSAVHAIKDQSRYYSPVKLSPTTHIFHIKVAVCLPNAQFYENTFDDLKLKRAMSLYKKQREVAKAMFPVATAKGEKDSPEVSDADKVKVIDGQPPAEISLTNANSCRGIEEEGSNVIAEAQDNVPGDANEGKNTNANALGYLSGDAREQHCDVISDAVVFGEGSQGCEAVLSECRVNLSRIPISPESTH</sequence>
<feature type="compositionally biased region" description="Basic and acidic residues" evidence="1">
    <location>
        <begin position="1"/>
        <end position="120"/>
    </location>
</feature>
<accession>A0A8K0I3J5</accession>
<keyword evidence="3" id="KW-1185">Reference proteome</keyword>
<dbReference type="Proteomes" id="UP000797356">
    <property type="component" value="Chromosome 3"/>
</dbReference>
<gene>
    <name evidence="2" type="ORF">COCNU_03G013110</name>
</gene>
<evidence type="ECO:0000313" key="3">
    <source>
        <dbReference type="Proteomes" id="UP000797356"/>
    </source>
</evidence>
<feature type="region of interest" description="Disordered" evidence="1">
    <location>
        <begin position="1"/>
        <end position="168"/>
    </location>
</feature>
<organism evidence="2 3">
    <name type="scientific">Cocos nucifera</name>
    <name type="common">Coconut palm</name>
    <dbReference type="NCBI Taxonomy" id="13894"/>
    <lineage>
        <taxon>Eukaryota</taxon>
        <taxon>Viridiplantae</taxon>
        <taxon>Streptophyta</taxon>
        <taxon>Embryophyta</taxon>
        <taxon>Tracheophyta</taxon>
        <taxon>Spermatophyta</taxon>
        <taxon>Magnoliopsida</taxon>
        <taxon>Liliopsida</taxon>
        <taxon>Arecaceae</taxon>
        <taxon>Arecoideae</taxon>
        <taxon>Cocoseae</taxon>
        <taxon>Attaleinae</taxon>
        <taxon>Cocos</taxon>
    </lineage>
</organism>
<protein>
    <submittedName>
        <fullName evidence="2">Uncharacterized protein</fullName>
    </submittedName>
</protein>